<sequence length="245" mass="26287">MERGRAGLTLTRGPGKPEPGRHCMGTSGGLLSAYGVPIGSPCRPALVREEESLGWKSGRIAAPTSSHLLRSGTCRLSQQGRGRVSRQGPWGAGVPACFPGCVSGTFWSLSAAWQGPTLAFARVSWGDGSLRRAQEGHEAGPPRLRSSSSRWAPHASRPSWQGAGKRVPERRRRPGRSDAGHWASRAGWGVGRAGPGSHHCPLGVWRAPRRPSYRLKQTGGPFRSLAFVLPSVRPQKVERRTPTCA</sequence>
<feature type="region of interest" description="Disordered" evidence="1">
    <location>
        <begin position="1"/>
        <end position="22"/>
    </location>
</feature>
<dbReference type="EMBL" id="JACASE010000018">
    <property type="protein sequence ID" value="KAF6395372.1"/>
    <property type="molecule type" value="Genomic_DNA"/>
</dbReference>
<accession>A0A7J8B9P3</accession>
<dbReference type="Proteomes" id="UP000593571">
    <property type="component" value="Unassembled WGS sequence"/>
</dbReference>
<evidence type="ECO:0000313" key="3">
    <source>
        <dbReference type="Proteomes" id="UP000593571"/>
    </source>
</evidence>
<evidence type="ECO:0000256" key="1">
    <source>
        <dbReference type="SAM" id="MobiDB-lite"/>
    </source>
</evidence>
<organism evidence="2 3">
    <name type="scientific">Rousettus aegyptiacus</name>
    <name type="common">Egyptian fruit bat</name>
    <name type="synonym">Pteropus aegyptiacus</name>
    <dbReference type="NCBI Taxonomy" id="9407"/>
    <lineage>
        <taxon>Eukaryota</taxon>
        <taxon>Metazoa</taxon>
        <taxon>Chordata</taxon>
        <taxon>Craniata</taxon>
        <taxon>Vertebrata</taxon>
        <taxon>Euteleostomi</taxon>
        <taxon>Mammalia</taxon>
        <taxon>Eutheria</taxon>
        <taxon>Laurasiatheria</taxon>
        <taxon>Chiroptera</taxon>
        <taxon>Yinpterochiroptera</taxon>
        <taxon>Pteropodoidea</taxon>
        <taxon>Pteropodidae</taxon>
        <taxon>Rousettinae</taxon>
        <taxon>Rousettus</taxon>
    </lineage>
</organism>
<evidence type="ECO:0000313" key="2">
    <source>
        <dbReference type="EMBL" id="KAF6395372.1"/>
    </source>
</evidence>
<name>A0A7J8B9P3_ROUAE</name>
<protein>
    <submittedName>
        <fullName evidence="2">Uncharacterized protein</fullName>
    </submittedName>
</protein>
<keyword evidence="3" id="KW-1185">Reference proteome</keyword>
<dbReference type="AlphaFoldDB" id="A0A7J8B9P3"/>
<reference evidence="2 3" key="1">
    <citation type="journal article" date="2020" name="Nature">
        <title>Six reference-quality genomes reveal evolution of bat adaptations.</title>
        <authorList>
            <person name="Jebb D."/>
            <person name="Huang Z."/>
            <person name="Pippel M."/>
            <person name="Hughes G.M."/>
            <person name="Lavrichenko K."/>
            <person name="Devanna P."/>
            <person name="Winkler S."/>
            <person name="Jermiin L.S."/>
            <person name="Skirmuntt E.C."/>
            <person name="Katzourakis A."/>
            <person name="Burkitt-Gray L."/>
            <person name="Ray D.A."/>
            <person name="Sullivan K.A.M."/>
            <person name="Roscito J.G."/>
            <person name="Kirilenko B.M."/>
            <person name="Davalos L.M."/>
            <person name="Corthals A.P."/>
            <person name="Power M.L."/>
            <person name="Jones G."/>
            <person name="Ransome R.D."/>
            <person name="Dechmann D.K.N."/>
            <person name="Locatelli A.G."/>
            <person name="Puechmaille S.J."/>
            <person name="Fedrigo O."/>
            <person name="Jarvis E.D."/>
            <person name="Hiller M."/>
            <person name="Vernes S.C."/>
            <person name="Myers E.W."/>
            <person name="Teeling E.C."/>
        </authorList>
    </citation>
    <scope>NUCLEOTIDE SEQUENCE [LARGE SCALE GENOMIC DNA]</scope>
    <source>
        <strain evidence="2">MRouAeg1</strain>
        <tissue evidence="2">Muscle</tissue>
    </source>
</reference>
<comment type="caution">
    <text evidence="2">The sequence shown here is derived from an EMBL/GenBank/DDBJ whole genome shotgun (WGS) entry which is preliminary data.</text>
</comment>
<proteinExistence type="predicted"/>
<gene>
    <name evidence="2" type="ORF">HJG63_009935</name>
</gene>
<feature type="region of interest" description="Disordered" evidence="1">
    <location>
        <begin position="132"/>
        <end position="196"/>
    </location>
</feature>